<dbReference type="InterPro" id="IPR036922">
    <property type="entry name" value="Rieske_2Fe-2S_sf"/>
</dbReference>
<evidence type="ECO:0000313" key="9">
    <source>
        <dbReference type="EMBL" id="MDU0325556.1"/>
    </source>
</evidence>
<dbReference type="Pfam" id="PF13806">
    <property type="entry name" value="Rieske_2"/>
    <property type="match status" value="1"/>
</dbReference>
<protein>
    <submittedName>
        <fullName evidence="9">Nitrite reductase small subunit NirD</fullName>
    </submittedName>
</protein>
<accession>A0ABU3RRP7</accession>
<keyword evidence="5" id="KW-0411">Iron-sulfur</keyword>
<reference evidence="9 10" key="1">
    <citation type="submission" date="2023-09" db="EMBL/GenBank/DDBJ databases">
        <title>Microbacterium fusihabitans sp. nov., Microbacterium phycihabitans sp. nov., and Microbacterium cervinum sp. nov., isolated from dried seaweeds of beach.</title>
        <authorList>
            <person name="Lee S.D."/>
        </authorList>
    </citation>
    <scope>NUCLEOTIDE SEQUENCE [LARGE SCALE GENOMIC DNA]</scope>
    <source>
        <strain evidence="9 10">KSW2-21</strain>
    </source>
</reference>
<gene>
    <name evidence="9" type="primary">nirD</name>
    <name evidence="9" type="ORF">RWH43_02185</name>
</gene>
<dbReference type="PROSITE" id="PS51296">
    <property type="entry name" value="RIESKE"/>
    <property type="match status" value="1"/>
</dbReference>
<dbReference type="PANTHER" id="PTHR40562">
    <property type="match status" value="1"/>
</dbReference>
<dbReference type="PROSITE" id="PS51300">
    <property type="entry name" value="NIRD"/>
    <property type="match status" value="1"/>
</dbReference>
<keyword evidence="1" id="KW-0001">2Fe-2S</keyword>
<dbReference type="RefSeq" id="WP_316000556.1">
    <property type="nucleotide sequence ID" value="NZ_JAWDIU010000001.1"/>
</dbReference>
<evidence type="ECO:0000256" key="1">
    <source>
        <dbReference type="ARBA" id="ARBA00022714"/>
    </source>
</evidence>
<dbReference type="CDD" id="cd03529">
    <property type="entry name" value="Rieske_NirD"/>
    <property type="match status" value="1"/>
</dbReference>
<dbReference type="InterPro" id="IPR017881">
    <property type="entry name" value="NirD"/>
</dbReference>
<evidence type="ECO:0000256" key="6">
    <source>
        <dbReference type="ARBA" id="ARBA00023063"/>
    </source>
</evidence>
<dbReference type="SUPFAM" id="SSF50022">
    <property type="entry name" value="ISP domain"/>
    <property type="match status" value="1"/>
</dbReference>
<dbReference type="NCBIfam" id="TIGR02378">
    <property type="entry name" value="nirD_assim_sml"/>
    <property type="match status" value="1"/>
</dbReference>
<evidence type="ECO:0000256" key="5">
    <source>
        <dbReference type="ARBA" id="ARBA00023014"/>
    </source>
</evidence>
<dbReference type="InterPro" id="IPR012748">
    <property type="entry name" value="Rieske-like_NirD"/>
</dbReference>
<evidence type="ECO:0000313" key="10">
    <source>
        <dbReference type="Proteomes" id="UP001256673"/>
    </source>
</evidence>
<organism evidence="9 10">
    <name type="scientific">Microbacterium algihabitans</name>
    <dbReference type="NCBI Taxonomy" id="3075992"/>
    <lineage>
        <taxon>Bacteria</taxon>
        <taxon>Bacillati</taxon>
        <taxon>Actinomycetota</taxon>
        <taxon>Actinomycetes</taxon>
        <taxon>Micrococcales</taxon>
        <taxon>Microbacteriaceae</taxon>
        <taxon>Microbacterium</taxon>
    </lineage>
</organism>
<feature type="region of interest" description="Disordered" evidence="7">
    <location>
        <begin position="1"/>
        <end position="26"/>
    </location>
</feature>
<keyword evidence="4" id="KW-0408">Iron</keyword>
<name>A0ABU3RRP7_9MICO</name>
<keyword evidence="2" id="KW-0479">Metal-binding</keyword>
<evidence type="ECO:0000256" key="7">
    <source>
        <dbReference type="SAM" id="MobiDB-lite"/>
    </source>
</evidence>
<keyword evidence="10" id="KW-1185">Reference proteome</keyword>
<dbReference type="Proteomes" id="UP001256673">
    <property type="component" value="Unassembled WGS sequence"/>
</dbReference>
<feature type="domain" description="Rieske" evidence="8">
    <location>
        <begin position="32"/>
        <end position="135"/>
    </location>
</feature>
<feature type="compositionally biased region" description="Basic and acidic residues" evidence="7">
    <location>
        <begin position="150"/>
        <end position="167"/>
    </location>
</feature>
<dbReference type="EMBL" id="JAWDIU010000001">
    <property type="protein sequence ID" value="MDU0325556.1"/>
    <property type="molecule type" value="Genomic_DNA"/>
</dbReference>
<dbReference type="PANTHER" id="PTHR40562:SF1">
    <property type="entry name" value="NITRITE REDUCTASE (NADH) SMALL SUBUNIT"/>
    <property type="match status" value="1"/>
</dbReference>
<comment type="caution">
    <text evidence="9">The sequence shown here is derived from an EMBL/GenBank/DDBJ whole genome shotgun (WGS) entry which is preliminary data.</text>
</comment>
<evidence type="ECO:0000259" key="8">
    <source>
        <dbReference type="PROSITE" id="PS51296"/>
    </source>
</evidence>
<feature type="compositionally biased region" description="Polar residues" evidence="7">
    <location>
        <begin position="1"/>
        <end position="21"/>
    </location>
</feature>
<keyword evidence="3" id="KW-0560">Oxidoreductase</keyword>
<evidence type="ECO:0000256" key="4">
    <source>
        <dbReference type="ARBA" id="ARBA00023004"/>
    </source>
</evidence>
<keyword evidence="6" id="KW-0534">Nitrate assimilation</keyword>
<dbReference type="Gene3D" id="2.102.10.10">
    <property type="entry name" value="Rieske [2Fe-2S] iron-sulphur domain"/>
    <property type="match status" value="1"/>
</dbReference>
<dbReference type="InterPro" id="IPR017941">
    <property type="entry name" value="Rieske_2Fe-2S"/>
</dbReference>
<sequence>MTLMQTTPDAGTPAVTSSSTGAADGPAAQGWIRVCRVDDLLVERGAAALLGDRQIGLFRTFDGRIFATDQIDPFSGAAVLSRGIVGDRGGVPTVASPMYKQVFDLRTGACLDTQGKEPLAVAVHPVAVADGDVFVKLVTGAVPAGSAHADPAHADPAHADLAEGDAR</sequence>
<feature type="region of interest" description="Disordered" evidence="7">
    <location>
        <begin position="146"/>
        <end position="167"/>
    </location>
</feature>
<proteinExistence type="predicted"/>
<evidence type="ECO:0000256" key="3">
    <source>
        <dbReference type="ARBA" id="ARBA00023002"/>
    </source>
</evidence>
<evidence type="ECO:0000256" key="2">
    <source>
        <dbReference type="ARBA" id="ARBA00022723"/>
    </source>
</evidence>